<accession>A0A124GN07</accession>
<evidence type="ECO:0000313" key="1">
    <source>
        <dbReference type="EMBL" id="KUM47348.1"/>
    </source>
</evidence>
<keyword evidence="1" id="KW-0496">Mitochondrion</keyword>
<name>A0A124GN07_PICGL</name>
<gene>
    <name evidence="1" type="ORF">ABT39_MTgene5533</name>
</gene>
<reference evidence="1" key="1">
    <citation type="journal article" date="2015" name="Genome Biol. Evol.">
        <title>Organellar Genomes of White Spruce (Picea glauca): Assembly and Annotation.</title>
        <authorList>
            <person name="Jackman S.D."/>
            <person name="Warren R.L."/>
            <person name="Gibb E.A."/>
            <person name="Vandervalk B.P."/>
            <person name="Mohamadi H."/>
            <person name="Chu J."/>
            <person name="Raymond A."/>
            <person name="Pleasance S."/>
            <person name="Coope R."/>
            <person name="Wildung M.R."/>
            <person name="Ritland C.E."/>
            <person name="Bousquet J."/>
            <person name="Jones S.J."/>
            <person name="Bohlmann J."/>
            <person name="Birol I."/>
        </authorList>
    </citation>
    <scope>NUCLEOTIDE SEQUENCE [LARGE SCALE GENOMIC DNA]</scope>
    <source>
        <tissue evidence="1">Flushing bud</tissue>
    </source>
</reference>
<proteinExistence type="predicted"/>
<dbReference type="EMBL" id="LKAM01000007">
    <property type="protein sequence ID" value="KUM47348.1"/>
    <property type="molecule type" value="Genomic_DNA"/>
</dbReference>
<comment type="caution">
    <text evidence="1">The sequence shown here is derived from an EMBL/GenBank/DDBJ whole genome shotgun (WGS) entry which is preliminary data.</text>
</comment>
<geneLocation type="mitochondrion" evidence="1"/>
<protein>
    <submittedName>
        <fullName evidence="1">Uncharacterized protein</fullName>
    </submittedName>
</protein>
<dbReference type="AlphaFoldDB" id="A0A124GN07"/>
<sequence length="44" mass="4921">MKQTKVGGFLPYLRASLRTTTAAVPLVCCLLEKDGRPIHRRLLP</sequence>
<organism evidence="1">
    <name type="scientific">Picea glauca</name>
    <name type="common">White spruce</name>
    <name type="synonym">Pinus glauca</name>
    <dbReference type="NCBI Taxonomy" id="3330"/>
    <lineage>
        <taxon>Eukaryota</taxon>
        <taxon>Viridiplantae</taxon>
        <taxon>Streptophyta</taxon>
        <taxon>Embryophyta</taxon>
        <taxon>Tracheophyta</taxon>
        <taxon>Spermatophyta</taxon>
        <taxon>Pinopsida</taxon>
        <taxon>Pinidae</taxon>
        <taxon>Conifers I</taxon>
        <taxon>Pinales</taxon>
        <taxon>Pinaceae</taxon>
        <taxon>Picea</taxon>
    </lineage>
</organism>